<dbReference type="AlphaFoldDB" id="A0A8K0T1X1"/>
<keyword evidence="2" id="KW-1185">Reference proteome</keyword>
<comment type="caution">
    <text evidence="1">The sequence shown here is derived from an EMBL/GenBank/DDBJ whole genome shotgun (WGS) entry which is preliminary data.</text>
</comment>
<accession>A0A8K0T1X1</accession>
<proteinExistence type="predicted"/>
<evidence type="ECO:0000313" key="2">
    <source>
        <dbReference type="Proteomes" id="UP000813444"/>
    </source>
</evidence>
<evidence type="ECO:0000313" key="1">
    <source>
        <dbReference type="EMBL" id="KAH7326428.1"/>
    </source>
</evidence>
<dbReference type="EMBL" id="JAGPNK010000002">
    <property type="protein sequence ID" value="KAH7326428.1"/>
    <property type="molecule type" value="Genomic_DNA"/>
</dbReference>
<dbReference type="Proteomes" id="UP000813444">
    <property type="component" value="Unassembled WGS sequence"/>
</dbReference>
<gene>
    <name evidence="1" type="ORF">B0I35DRAFT_422678</name>
</gene>
<protein>
    <submittedName>
        <fullName evidence="1">Uncharacterized protein</fullName>
    </submittedName>
</protein>
<name>A0A8K0T1X1_9HYPO</name>
<sequence length="108" mass="12078">MDSWCVKTPLGNRLVLWRVSTKPPSPLRAASSCQSQYVIEHQHPAVRGHGRTIAIIPRLLIFIVPANTHHLAQTPGSSPRPFFRAHSLATGASWPWQSLCHRSSAWRP</sequence>
<organism evidence="1 2">
    <name type="scientific">Stachybotrys elegans</name>
    <dbReference type="NCBI Taxonomy" id="80388"/>
    <lineage>
        <taxon>Eukaryota</taxon>
        <taxon>Fungi</taxon>
        <taxon>Dikarya</taxon>
        <taxon>Ascomycota</taxon>
        <taxon>Pezizomycotina</taxon>
        <taxon>Sordariomycetes</taxon>
        <taxon>Hypocreomycetidae</taxon>
        <taxon>Hypocreales</taxon>
        <taxon>Stachybotryaceae</taxon>
        <taxon>Stachybotrys</taxon>
    </lineage>
</organism>
<reference evidence="1" key="1">
    <citation type="journal article" date="2021" name="Nat. Commun.">
        <title>Genetic determinants of endophytism in the Arabidopsis root mycobiome.</title>
        <authorList>
            <person name="Mesny F."/>
            <person name="Miyauchi S."/>
            <person name="Thiergart T."/>
            <person name="Pickel B."/>
            <person name="Atanasova L."/>
            <person name="Karlsson M."/>
            <person name="Huettel B."/>
            <person name="Barry K.W."/>
            <person name="Haridas S."/>
            <person name="Chen C."/>
            <person name="Bauer D."/>
            <person name="Andreopoulos W."/>
            <person name="Pangilinan J."/>
            <person name="LaButti K."/>
            <person name="Riley R."/>
            <person name="Lipzen A."/>
            <person name="Clum A."/>
            <person name="Drula E."/>
            <person name="Henrissat B."/>
            <person name="Kohler A."/>
            <person name="Grigoriev I.V."/>
            <person name="Martin F.M."/>
            <person name="Hacquard S."/>
        </authorList>
    </citation>
    <scope>NUCLEOTIDE SEQUENCE</scope>
    <source>
        <strain evidence="1">MPI-CAGE-CH-0235</strain>
    </source>
</reference>